<feature type="chain" id="PRO_5045128497" evidence="1">
    <location>
        <begin position="20"/>
        <end position="325"/>
    </location>
</feature>
<evidence type="ECO:0000259" key="2">
    <source>
        <dbReference type="Pfam" id="PF13600"/>
    </source>
</evidence>
<reference evidence="3 4" key="1">
    <citation type="submission" date="2021-05" db="EMBL/GenBank/DDBJ databases">
        <title>The draft genome of Geobacter luticola JCM 17780.</title>
        <authorList>
            <person name="Xu Z."/>
            <person name="Masuda Y."/>
            <person name="Itoh H."/>
            <person name="Senoo K."/>
        </authorList>
    </citation>
    <scope>NUCLEOTIDE SEQUENCE [LARGE SCALE GENOMIC DNA]</scope>
    <source>
        <strain evidence="3 4">JCM 17780</strain>
    </source>
</reference>
<accession>A0ABS5SDP5</accession>
<dbReference type="InterPro" id="IPR025554">
    <property type="entry name" value="DUF4140"/>
</dbReference>
<evidence type="ECO:0000256" key="1">
    <source>
        <dbReference type="SAM" id="SignalP"/>
    </source>
</evidence>
<sequence length="325" mass="35164">MRTVLGCIGMLLVALPAVAATKSVTLYLDGARVESSVTVSGSYLEIPLPAGATTDSLRIRPQGGTRLSRVELVPARPEPKLGRELARLEERRELLHDRLKALATREDIFKAAAKAQSGKAPRKTKANPEPLASVRQGTDFAIAQLEGVYQSRRKTEHDLKSVEEQLAALKKNGNADGTVARVWLAGKGGRVTASYLRPDLKWHPVYDVHLREGNRLELVMRADFPPLGKDAMVTVVSGAFDAPLPHPAAQPVAAPLAPVTTLVLPLEKELVASTPQPVVTFTFRNLSDRALLPGEATCYRQGEFLGMVPFADVAPGETREMTCGR</sequence>
<feature type="signal peptide" evidence="1">
    <location>
        <begin position="1"/>
        <end position="19"/>
    </location>
</feature>
<dbReference type="EMBL" id="JAHCVK010000004">
    <property type="protein sequence ID" value="MBT0653493.1"/>
    <property type="molecule type" value="Genomic_DNA"/>
</dbReference>
<keyword evidence="1" id="KW-0732">Signal</keyword>
<comment type="caution">
    <text evidence="3">The sequence shown here is derived from an EMBL/GenBank/DDBJ whole genome shotgun (WGS) entry which is preliminary data.</text>
</comment>
<dbReference type="RefSeq" id="WP_214175499.1">
    <property type="nucleotide sequence ID" value="NZ_JAHCVK010000004.1"/>
</dbReference>
<feature type="domain" description="DUF4140" evidence="2">
    <location>
        <begin position="24"/>
        <end position="113"/>
    </location>
</feature>
<keyword evidence="4" id="KW-1185">Reference proteome</keyword>
<proteinExistence type="predicted"/>
<organism evidence="3 4">
    <name type="scientific">Geomobilimonas luticola</name>
    <dbReference type="NCBI Taxonomy" id="1114878"/>
    <lineage>
        <taxon>Bacteria</taxon>
        <taxon>Pseudomonadati</taxon>
        <taxon>Thermodesulfobacteriota</taxon>
        <taxon>Desulfuromonadia</taxon>
        <taxon>Geobacterales</taxon>
        <taxon>Geobacteraceae</taxon>
        <taxon>Geomobilimonas</taxon>
    </lineage>
</organism>
<dbReference type="Proteomes" id="UP000756860">
    <property type="component" value="Unassembled WGS sequence"/>
</dbReference>
<evidence type="ECO:0000313" key="3">
    <source>
        <dbReference type="EMBL" id="MBT0653493.1"/>
    </source>
</evidence>
<name>A0ABS5SDP5_9BACT</name>
<protein>
    <submittedName>
        <fullName evidence="3">DUF4140 domain-containing protein</fullName>
    </submittedName>
</protein>
<evidence type="ECO:0000313" key="4">
    <source>
        <dbReference type="Proteomes" id="UP000756860"/>
    </source>
</evidence>
<gene>
    <name evidence="3" type="ORF">KI810_10540</name>
</gene>
<dbReference type="Pfam" id="PF13600">
    <property type="entry name" value="DUF4140"/>
    <property type="match status" value="1"/>
</dbReference>